<proteinExistence type="predicted"/>
<name>A0A7S0P5Y1_9EUKA</name>
<organism evidence="2">
    <name type="scientific">Minchinia chitonis</name>
    <dbReference type="NCBI Taxonomy" id="262233"/>
    <lineage>
        <taxon>Eukaryota</taxon>
        <taxon>Sar</taxon>
        <taxon>Rhizaria</taxon>
        <taxon>Endomyxa</taxon>
        <taxon>Ascetosporea</taxon>
        <taxon>Haplosporida</taxon>
        <taxon>Haplosporidiidae</taxon>
        <taxon>Minchinia</taxon>
    </lineage>
</organism>
<protein>
    <submittedName>
        <fullName evidence="2">Uncharacterized protein</fullName>
    </submittedName>
</protein>
<accession>A0A7S0P5Y1</accession>
<dbReference type="AlphaFoldDB" id="A0A7S0P5Y1"/>
<sequence>MARFSTLAAAALVAATQLADARQTPEATGPVTQDTIAVSFVPCTESVQSSKGDVCVEIDLLDTVPVSGYQFEIVVDGKPSAIKAVGEAPYEFALSAGSQNVLGISFTGARIEAGDHELALVNMGPISPSSQVCLKNVIIAGTDATEQTDLSRTFCTEEASSSNN</sequence>
<gene>
    <name evidence="2" type="ORF">MCHI0186_LOCUS128</name>
</gene>
<dbReference type="EMBL" id="HBES01000357">
    <property type="protein sequence ID" value="CAD8555188.1"/>
    <property type="molecule type" value="Transcribed_RNA"/>
</dbReference>
<feature type="chain" id="PRO_5031359399" evidence="1">
    <location>
        <begin position="22"/>
        <end position="164"/>
    </location>
</feature>
<keyword evidence="1" id="KW-0732">Signal</keyword>
<evidence type="ECO:0000256" key="1">
    <source>
        <dbReference type="SAM" id="SignalP"/>
    </source>
</evidence>
<reference evidence="2" key="1">
    <citation type="submission" date="2021-01" db="EMBL/GenBank/DDBJ databases">
        <authorList>
            <person name="Corre E."/>
            <person name="Pelletier E."/>
            <person name="Niang G."/>
            <person name="Scheremetjew M."/>
            <person name="Finn R."/>
            <person name="Kale V."/>
            <person name="Holt S."/>
            <person name="Cochrane G."/>
            <person name="Meng A."/>
            <person name="Brown T."/>
            <person name="Cohen L."/>
        </authorList>
    </citation>
    <scope>NUCLEOTIDE SEQUENCE</scope>
</reference>
<evidence type="ECO:0000313" key="2">
    <source>
        <dbReference type="EMBL" id="CAD8555188.1"/>
    </source>
</evidence>
<feature type="signal peptide" evidence="1">
    <location>
        <begin position="1"/>
        <end position="21"/>
    </location>
</feature>